<evidence type="ECO:0000313" key="2">
    <source>
        <dbReference type="EMBL" id="KQB41169.1"/>
    </source>
</evidence>
<dbReference type="Pfam" id="PF05016">
    <property type="entry name" value="ParE_toxin"/>
    <property type="match status" value="1"/>
</dbReference>
<comment type="caution">
    <text evidence="2">The sequence shown here is derived from an EMBL/GenBank/DDBJ whole genome shotgun (WGS) entry which is preliminary data.</text>
</comment>
<organism evidence="2 3">
    <name type="scientific">Flavobacterium aquidurense</name>
    <dbReference type="NCBI Taxonomy" id="362413"/>
    <lineage>
        <taxon>Bacteria</taxon>
        <taxon>Pseudomonadati</taxon>
        <taxon>Bacteroidota</taxon>
        <taxon>Flavobacteriia</taxon>
        <taxon>Flavobacteriales</taxon>
        <taxon>Flavobacteriaceae</taxon>
        <taxon>Flavobacterium</taxon>
    </lineage>
</organism>
<evidence type="ECO:0000313" key="3">
    <source>
        <dbReference type="Proteomes" id="UP000050443"/>
    </source>
</evidence>
<evidence type="ECO:0000256" key="1">
    <source>
        <dbReference type="ARBA" id="ARBA00022649"/>
    </source>
</evidence>
<reference evidence="2 3" key="1">
    <citation type="submission" date="2014-09" db="EMBL/GenBank/DDBJ databases">
        <title>Genome sequence of Flavobacterium aquidurense RC62.</title>
        <authorList>
            <person name="Kim J.F."/>
            <person name="Kwak M.-J."/>
        </authorList>
    </citation>
    <scope>NUCLEOTIDE SEQUENCE [LARGE SCALE GENOMIC DNA]</scope>
    <source>
        <strain evidence="2 3">RC62</strain>
    </source>
</reference>
<dbReference type="RefSeq" id="WP_055094261.1">
    <property type="nucleotide sequence ID" value="NZ_JRLF01000009.1"/>
</dbReference>
<dbReference type="AlphaFoldDB" id="A0A0Q0XXL4"/>
<dbReference type="OrthoDB" id="1098070at2"/>
<dbReference type="PATRIC" id="fig|362413.3.peg.4461"/>
<dbReference type="EMBL" id="JRLF01000009">
    <property type="protein sequence ID" value="KQB41169.1"/>
    <property type="molecule type" value="Genomic_DNA"/>
</dbReference>
<keyword evidence="1" id="KW-1277">Toxin-antitoxin system</keyword>
<protein>
    <submittedName>
        <fullName evidence="2">Plasmid stabilization system</fullName>
    </submittedName>
</protein>
<accession>A0A0Q0XXL4</accession>
<dbReference type="Proteomes" id="UP000050443">
    <property type="component" value="Unassembled WGS sequence"/>
</dbReference>
<name>A0A0Q0XXL4_9FLAO</name>
<dbReference type="InterPro" id="IPR007712">
    <property type="entry name" value="RelE/ParE_toxin"/>
</dbReference>
<proteinExistence type="predicted"/>
<sequence>MAKKEIVWSSLAKLQLQNVLEYYFIRNESPTYSLKLLNEVEDLLDTLSKSELIGRLTSNKITRVVSMKVYLVFYEINENQIEIVSFWDNRQDVKNRKVK</sequence>
<gene>
    <name evidence="2" type="ORF">RC62_4545</name>
</gene>
<dbReference type="STRING" id="362413.RC62_4545"/>
<dbReference type="Gene3D" id="3.30.2310.20">
    <property type="entry name" value="RelE-like"/>
    <property type="match status" value="1"/>
</dbReference>
<dbReference type="InterPro" id="IPR035093">
    <property type="entry name" value="RelE/ParE_toxin_dom_sf"/>
</dbReference>